<sequence length="204" mass="22651">MALKRFQSFMTRIASPELVHPDTGRYREWLASHREWGAGQHEDGFGLEAEDSVETVDEFHRWVARLIDDRDTTYRWIVRGPTVIGGIALRHKWNDHVMWAGHVGFGIRPSKRGHGYASWALARTVKLAAALGMERILLVCAADNTASARTIEGQGGELEAIADTPLGAARRYWIDTGATNSTPQRRAPRSYGDPSNAREAPGCS</sequence>
<dbReference type="Pfam" id="PF13302">
    <property type="entry name" value="Acetyltransf_3"/>
    <property type="match status" value="1"/>
</dbReference>
<protein>
    <submittedName>
        <fullName evidence="3">Acetyltransferase</fullName>
    </submittedName>
</protein>
<dbReference type="CDD" id="cd04301">
    <property type="entry name" value="NAT_SF"/>
    <property type="match status" value="1"/>
</dbReference>
<keyword evidence="4" id="KW-1185">Reference proteome</keyword>
<dbReference type="InterPro" id="IPR000182">
    <property type="entry name" value="GNAT_dom"/>
</dbReference>
<gene>
    <name evidence="3" type="ORF">LX13_003991</name>
</gene>
<evidence type="ECO:0000313" key="3">
    <source>
        <dbReference type="EMBL" id="MCP2178150.1"/>
    </source>
</evidence>
<dbReference type="Gene3D" id="3.40.630.30">
    <property type="match status" value="1"/>
</dbReference>
<dbReference type="PROSITE" id="PS51186">
    <property type="entry name" value="GNAT"/>
    <property type="match status" value="1"/>
</dbReference>
<evidence type="ECO:0000259" key="2">
    <source>
        <dbReference type="PROSITE" id="PS51186"/>
    </source>
</evidence>
<comment type="caution">
    <text evidence="3">The sequence shown here is derived from an EMBL/GenBank/DDBJ whole genome shotgun (WGS) entry which is preliminary data.</text>
</comment>
<evidence type="ECO:0000256" key="1">
    <source>
        <dbReference type="SAM" id="MobiDB-lite"/>
    </source>
</evidence>
<dbReference type="SUPFAM" id="SSF55729">
    <property type="entry name" value="Acyl-CoA N-acyltransferases (Nat)"/>
    <property type="match status" value="1"/>
</dbReference>
<proteinExistence type="predicted"/>
<accession>A0ABT1HJN3</accession>
<feature type="region of interest" description="Disordered" evidence="1">
    <location>
        <begin position="177"/>
        <end position="204"/>
    </location>
</feature>
<reference evidence="3 4" key="1">
    <citation type="submission" date="2022-06" db="EMBL/GenBank/DDBJ databases">
        <title>Genomic Encyclopedia of Archaeal and Bacterial Type Strains, Phase II (KMG-II): from individual species to whole genera.</title>
        <authorList>
            <person name="Goeker M."/>
        </authorList>
    </citation>
    <scope>NUCLEOTIDE SEQUENCE [LARGE SCALE GENOMIC DNA]</scope>
    <source>
        <strain evidence="3 4">DSM 44693</strain>
    </source>
</reference>
<dbReference type="Proteomes" id="UP001206895">
    <property type="component" value="Unassembled WGS sequence"/>
</dbReference>
<dbReference type="PANTHER" id="PTHR39173:SF1">
    <property type="entry name" value="ACETYLTRANSFERASE"/>
    <property type="match status" value="1"/>
</dbReference>
<dbReference type="InterPro" id="IPR016181">
    <property type="entry name" value="Acyl_CoA_acyltransferase"/>
</dbReference>
<organism evidence="3 4">
    <name type="scientific">Williamsia maris</name>
    <dbReference type="NCBI Taxonomy" id="72806"/>
    <lineage>
        <taxon>Bacteria</taxon>
        <taxon>Bacillati</taxon>
        <taxon>Actinomycetota</taxon>
        <taxon>Actinomycetes</taxon>
        <taxon>Mycobacteriales</taxon>
        <taxon>Nocardiaceae</taxon>
        <taxon>Williamsia</taxon>
    </lineage>
</organism>
<dbReference type="PANTHER" id="PTHR39173">
    <property type="entry name" value="ACETYLTRANSFERASE"/>
    <property type="match status" value="1"/>
</dbReference>
<evidence type="ECO:0000313" key="4">
    <source>
        <dbReference type="Proteomes" id="UP001206895"/>
    </source>
</evidence>
<feature type="domain" description="N-acetyltransferase" evidence="2">
    <location>
        <begin position="31"/>
        <end position="177"/>
    </location>
</feature>
<dbReference type="EMBL" id="JAMTCJ010000004">
    <property type="protein sequence ID" value="MCP2178150.1"/>
    <property type="molecule type" value="Genomic_DNA"/>
</dbReference>
<name>A0ABT1HJN3_9NOCA</name>